<gene>
    <name evidence="1" type="ORF">SAMN05216221_2322</name>
</gene>
<accession>A0A1H1U180</accession>
<organism evidence="1 2">
    <name type="scientific">Pseudomonas oryzae</name>
    <dbReference type="NCBI Taxonomy" id="1392877"/>
    <lineage>
        <taxon>Bacteria</taxon>
        <taxon>Pseudomonadati</taxon>
        <taxon>Pseudomonadota</taxon>
        <taxon>Gammaproteobacteria</taxon>
        <taxon>Pseudomonadales</taxon>
        <taxon>Pseudomonadaceae</taxon>
        <taxon>Pseudomonas</taxon>
    </lineage>
</organism>
<dbReference type="STRING" id="1392877.SAMN05216221_2322"/>
<dbReference type="Proteomes" id="UP000243359">
    <property type="component" value="Chromosome I"/>
</dbReference>
<evidence type="ECO:0000313" key="2">
    <source>
        <dbReference type="Proteomes" id="UP000243359"/>
    </source>
</evidence>
<keyword evidence="2" id="KW-1185">Reference proteome</keyword>
<sequence>MPGMLTITPAPLALAVDIHQPWLQLHYAN</sequence>
<protein>
    <submittedName>
        <fullName evidence="1">Uncharacterized protein</fullName>
    </submittedName>
</protein>
<evidence type="ECO:0000313" key="1">
    <source>
        <dbReference type="EMBL" id="SDS66218.1"/>
    </source>
</evidence>
<dbReference type="AlphaFoldDB" id="A0A1H1U180"/>
<name>A0A1H1U180_9PSED</name>
<dbReference type="EMBL" id="LT629751">
    <property type="protein sequence ID" value="SDS66218.1"/>
    <property type="molecule type" value="Genomic_DNA"/>
</dbReference>
<proteinExistence type="predicted"/>
<reference evidence="2" key="1">
    <citation type="submission" date="2016-10" db="EMBL/GenBank/DDBJ databases">
        <authorList>
            <person name="Varghese N."/>
            <person name="Submissions S."/>
        </authorList>
    </citation>
    <scope>NUCLEOTIDE SEQUENCE [LARGE SCALE GENOMIC DNA]</scope>
    <source>
        <strain evidence="2">KCTC 32247</strain>
    </source>
</reference>